<comment type="caution">
    <text evidence="10">The sequence shown here is derived from an EMBL/GenBank/DDBJ whole genome shotgun (WGS) entry which is preliminary data.</text>
</comment>
<dbReference type="NCBIfam" id="TIGR00120">
    <property type="entry name" value="ArgJ"/>
    <property type="match status" value="1"/>
</dbReference>
<dbReference type="GO" id="GO:0006592">
    <property type="term" value="P:ornithine biosynthetic process"/>
    <property type="evidence" value="ECO:0007669"/>
    <property type="project" value="TreeGrafter"/>
</dbReference>
<dbReference type="GO" id="GO:0006526">
    <property type="term" value="P:L-arginine biosynthetic process"/>
    <property type="evidence" value="ECO:0007669"/>
    <property type="project" value="UniProtKB-KW"/>
</dbReference>
<dbReference type="PANTHER" id="PTHR23100:SF0">
    <property type="entry name" value="ARGININE BIOSYNTHESIS BIFUNCTIONAL PROTEIN ARGJ, MITOCHONDRIAL"/>
    <property type="match status" value="1"/>
</dbReference>
<gene>
    <name evidence="10" type="ORF">LCGC14_0054120</name>
</gene>
<reference evidence="10" key="1">
    <citation type="journal article" date="2015" name="Nature">
        <title>Complex archaea that bridge the gap between prokaryotes and eukaryotes.</title>
        <authorList>
            <person name="Spang A."/>
            <person name="Saw J.H."/>
            <person name="Jorgensen S.L."/>
            <person name="Zaremba-Niedzwiedzka K."/>
            <person name="Martijn J."/>
            <person name="Lind A.E."/>
            <person name="van Eijk R."/>
            <person name="Schleper C."/>
            <person name="Guy L."/>
            <person name="Ettema T.J."/>
        </authorList>
    </citation>
    <scope>NUCLEOTIDE SEQUENCE</scope>
</reference>
<evidence type="ECO:0000256" key="1">
    <source>
        <dbReference type="ARBA" id="ARBA00006774"/>
    </source>
</evidence>
<keyword evidence="6" id="KW-0808">Transferase</keyword>
<dbReference type="EMBL" id="LAZR01000012">
    <property type="protein sequence ID" value="KKO07456.1"/>
    <property type="molecule type" value="Genomic_DNA"/>
</dbReference>
<comment type="similarity">
    <text evidence="1">Belongs to the ArgJ family.</text>
</comment>
<dbReference type="FunFam" id="3.60.70.12:FF:000001">
    <property type="entry name" value="Arginine biosynthesis bifunctional protein ArgJ, chloroplastic"/>
    <property type="match status" value="1"/>
</dbReference>
<dbReference type="InterPro" id="IPR042195">
    <property type="entry name" value="ArgJ_beta_C"/>
</dbReference>
<dbReference type="NCBIfam" id="NF003802">
    <property type="entry name" value="PRK05388.1"/>
    <property type="match status" value="1"/>
</dbReference>
<evidence type="ECO:0000256" key="3">
    <source>
        <dbReference type="ARBA" id="ARBA00013264"/>
    </source>
</evidence>
<dbReference type="AlphaFoldDB" id="A0A0F9VQS7"/>
<dbReference type="PANTHER" id="PTHR23100">
    <property type="entry name" value="ARGININE BIOSYNTHESIS BIFUNCTIONAL PROTEIN ARGJ"/>
    <property type="match status" value="1"/>
</dbReference>
<dbReference type="EC" id="2.3.1.35" evidence="3"/>
<dbReference type="InterPro" id="IPR002813">
    <property type="entry name" value="Arg_biosynth_ArgJ"/>
</dbReference>
<protein>
    <recommendedName>
        <fullName evidence="3">glutamate N-acetyltransferase</fullName>
        <ecNumber evidence="3">2.3.1.35</ecNumber>
    </recommendedName>
</protein>
<evidence type="ECO:0000256" key="5">
    <source>
        <dbReference type="ARBA" id="ARBA00022605"/>
    </source>
</evidence>
<dbReference type="HAMAP" id="MF_01106">
    <property type="entry name" value="ArgJ"/>
    <property type="match status" value="1"/>
</dbReference>
<comment type="catalytic activity">
    <reaction evidence="9">
        <text>N(2)-acetyl-L-ornithine + L-glutamate = N-acetyl-L-glutamate + L-ornithine</text>
        <dbReference type="Rhea" id="RHEA:15349"/>
        <dbReference type="ChEBI" id="CHEBI:29985"/>
        <dbReference type="ChEBI" id="CHEBI:44337"/>
        <dbReference type="ChEBI" id="CHEBI:46911"/>
        <dbReference type="ChEBI" id="CHEBI:57805"/>
        <dbReference type="EC" id="2.3.1.35"/>
    </reaction>
</comment>
<evidence type="ECO:0000256" key="2">
    <source>
        <dbReference type="ARBA" id="ARBA00011475"/>
    </source>
</evidence>
<dbReference type="FunFam" id="3.10.20.340:FF:000001">
    <property type="entry name" value="Arginine biosynthesis bifunctional protein ArgJ, chloroplastic"/>
    <property type="match status" value="1"/>
</dbReference>
<evidence type="ECO:0000256" key="7">
    <source>
        <dbReference type="ARBA" id="ARBA00022813"/>
    </source>
</evidence>
<dbReference type="InterPro" id="IPR016117">
    <property type="entry name" value="ArgJ-like_dom_sf"/>
</dbReference>
<evidence type="ECO:0000256" key="9">
    <source>
        <dbReference type="ARBA" id="ARBA00049439"/>
    </source>
</evidence>
<evidence type="ECO:0000256" key="8">
    <source>
        <dbReference type="ARBA" id="ARBA00023315"/>
    </source>
</evidence>
<dbReference type="Gene3D" id="3.60.70.12">
    <property type="entry name" value="L-amino peptidase D-ALA esterase/amidase"/>
    <property type="match status" value="1"/>
</dbReference>
<accession>A0A0F9VQS7</accession>
<dbReference type="CDD" id="cd02152">
    <property type="entry name" value="OAT"/>
    <property type="match status" value="1"/>
</dbReference>
<dbReference type="Gene3D" id="3.10.20.340">
    <property type="entry name" value="ArgJ beta chain, C-terminal domain"/>
    <property type="match status" value="1"/>
</dbReference>
<organism evidence="10">
    <name type="scientific">marine sediment metagenome</name>
    <dbReference type="NCBI Taxonomy" id="412755"/>
    <lineage>
        <taxon>unclassified sequences</taxon>
        <taxon>metagenomes</taxon>
        <taxon>ecological metagenomes</taxon>
    </lineage>
</organism>
<keyword evidence="8" id="KW-0012">Acyltransferase</keyword>
<keyword evidence="4" id="KW-0055">Arginine biosynthesis</keyword>
<comment type="subunit">
    <text evidence="2">Heterotetramer of two alpha and two beta chains.</text>
</comment>
<sequence length="409" mass="43157">MAVGSIPFPALAPLEGVRLGVAMAGIKKPDRRDLVVIELPETATVSGVFTRNAFCAAPVVVAKQHIEQCREQGRSPRYWLINTGNANAGTGETGLRDARASCAALAQQLGVSEVDVLPFSTGVIGEPLPMERLLAGLPAALESLSSDSAAWEQAGQGILTTDTRAKGATVTLQIGQQTVTINGITKGSGMIKPNMATMLGFVVTDAAIEAPLLDSLLRETVDRSFNCITVDSDTSTNDACMLAATGTGARIADEEQVTVFRNALQRVMTELAQAIIRDAEGATKFVTLQVGEAKSREEALDVAFTVAHSPLVKTALYASDANWGRILAAVGRAPVSDFDVNRVVIDLGEVRLVEHGGRAAGYTEAAGSAEMAQSEITIRINLGRGEESATVWTSDLSHDYVSINADYRS</sequence>
<name>A0A0F9VQS7_9ZZZZ</name>
<evidence type="ECO:0000313" key="10">
    <source>
        <dbReference type="EMBL" id="KKO07456.1"/>
    </source>
</evidence>
<evidence type="ECO:0000256" key="4">
    <source>
        <dbReference type="ARBA" id="ARBA00022571"/>
    </source>
</evidence>
<keyword evidence="7" id="KW-0068">Autocatalytic cleavage</keyword>
<evidence type="ECO:0000256" key="6">
    <source>
        <dbReference type="ARBA" id="ARBA00022679"/>
    </source>
</evidence>
<proteinExistence type="inferred from homology"/>
<dbReference type="GO" id="GO:0004358">
    <property type="term" value="F:L-glutamate N-acetyltransferase activity, acting on acetyl-L-ornithine as donor"/>
    <property type="evidence" value="ECO:0007669"/>
    <property type="project" value="UniProtKB-EC"/>
</dbReference>
<dbReference type="GO" id="GO:0004042">
    <property type="term" value="F:L-glutamate N-acetyltransferase activity"/>
    <property type="evidence" value="ECO:0007669"/>
    <property type="project" value="TreeGrafter"/>
</dbReference>
<dbReference type="Pfam" id="PF01960">
    <property type="entry name" value="ArgJ"/>
    <property type="match status" value="1"/>
</dbReference>
<dbReference type="SUPFAM" id="SSF56266">
    <property type="entry name" value="DmpA/ArgJ-like"/>
    <property type="match status" value="1"/>
</dbReference>
<keyword evidence="5" id="KW-0028">Amino-acid biosynthesis</keyword>